<evidence type="ECO:0000313" key="3">
    <source>
        <dbReference type="Proteomes" id="UP001642360"/>
    </source>
</evidence>
<evidence type="ECO:0000313" key="2">
    <source>
        <dbReference type="EMBL" id="CAK9150818.1"/>
    </source>
</evidence>
<reference evidence="2 3" key="1">
    <citation type="submission" date="2024-02" db="EMBL/GenBank/DDBJ databases">
        <authorList>
            <person name="Vignale AGUSTIN F."/>
            <person name="Sosa J E."/>
            <person name="Modenutti C."/>
        </authorList>
    </citation>
    <scope>NUCLEOTIDE SEQUENCE [LARGE SCALE GENOMIC DNA]</scope>
</reference>
<dbReference type="Proteomes" id="UP001642360">
    <property type="component" value="Unassembled WGS sequence"/>
</dbReference>
<gene>
    <name evidence="2" type="ORF">ILEXP_LOCUS18969</name>
</gene>
<feature type="region of interest" description="Disordered" evidence="1">
    <location>
        <begin position="145"/>
        <end position="165"/>
    </location>
</feature>
<sequence length="206" mass="22932">MIGTVPLPSSSTLFLEPNNDLHSQRSSSSVVSQRLASTICCSSRSNAYIPKLEPFSRSKLDRIVKDPPLIEKSESELADYCSTLEGDASYSCWQAYFELKDLEKETPKQEIERVILQAGGVKSLIGCLHGISAIHKAKKECNGPTKPLVPEKMGERPCPIPDGLPKTMEELEEEEKARMPDSPFTRLLRTKAYRLILFHGNDIVLA</sequence>
<dbReference type="PANTHER" id="PTHR36345">
    <property type="entry name" value="CCG-BINDING PROTEIN 1"/>
    <property type="match status" value="1"/>
</dbReference>
<dbReference type="EMBL" id="CAUOFW020002059">
    <property type="protein sequence ID" value="CAK9150818.1"/>
    <property type="molecule type" value="Genomic_DNA"/>
</dbReference>
<dbReference type="InterPro" id="IPR037502">
    <property type="entry name" value="CBP1"/>
</dbReference>
<evidence type="ECO:0000256" key="1">
    <source>
        <dbReference type="SAM" id="MobiDB-lite"/>
    </source>
</evidence>
<name>A0ABC8S1L0_9AQUA</name>
<comment type="caution">
    <text evidence="2">The sequence shown here is derived from an EMBL/GenBank/DDBJ whole genome shotgun (WGS) entry which is preliminary data.</text>
</comment>
<proteinExistence type="predicted"/>
<organism evidence="2 3">
    <name type="scientific">Ilex paraguariensis</name>
    <name type="common">yerba mate</name>
    <dbReference type="NCBI Taxonomy" id="185542"/>
    <lineage>
        <taxon>Eukaryota</taxon>
        <taxon>Viridiplantae</taxon>
        <taxon>Streptophyta</taxon>
        <taxon>Embryophyta</taxon>
        <taxon>Tracheophyta</taxon>
        <taxon>Spermatophyta</taxon>
        <taxon>Magnoliopsida</taxon>
        <taxon>eudicotyledons</taxon>
        <taxon>Gunneridae</taxon>
        <taxon>Pentapetalae</taxon>
        <taxon>asterids</taxon>
        <taxon>campanulids</taxon>
        <taxon>Aquifoliales</taxon>
        <taxon>Aquifoliaceae</taxon>
        <taxon>Ilex</taxon>
    </lineage>
</organism>
<dbReference type="AlphaFoldDB" id="A0ABC8S1L0"/>
<protein>
    <recommendedName>
        <fullName evidence="4">CCG-binding protein 1</fullName>
    </recommendedName>
</protein>
<dbReference type="PANTHER" id="PTHR36345:SF1">
    <property type="entry name" value="CCG-BINDING PROTEIN 1"/>
    <property type="match status" value="1"/>
</dbReference>
<accession>A0ABC8S1L0</accession>
<keyword evidence="3" id="KW-1185">Reference proteome</keyword>
<evidence type="ECO:0008006" key="4">
    <source>
        <dbReference type="Google" id="ProtNLM"/>
    </source>
</evidence>